<evidence type="ECO:0000256" key="1">
    <source>
        <dbReference type="ARBA" id="ARBA00022723"/>
    </source>
</evidence>
<keyword evidence="4" id="KW-1185">Reference proteome</keyword>
<dbReference type="OrthoDB" id="1178902at2"/>
<accession>A0A518D3M2</accession>
<dbReference type="PROSITE" id="PS51257">
    <property type="entry name" value="PROKAR_LIPOPROTEIN"/>
    <property type="match status" value="1"/>
</dbReference>
<dbReference type="InterPro" id="IPR006121">
    <property type="entry name" value="HMA_dom"/>
</dbReference>
<dbReference type="EMBL" id="CP036290">
    <property type="protein sequence ID" value="QDU86077.1"/>
    <property type="molecule type" value="Genomic_DNA"/>
</dbReference>
<dbReference type="InterPro" id="IPR036163">
    <property type="entry name" value="HMA_dom_sf"/>
</dbReference>
<reference evidence="3 4" key="1">
    <citation type="submission" date="2019-02" db="EMBL/GenBank/DDBJ databases">
        <title>Deep-cultivation of Planctomycetes and their phenomic and genomic characterization uncovers novel biology.</title>
        <authorList>
            <person name="Wiegand S."/>
            <person name="Jogler M."/>
            <person name="Boedeker C."/>
            <person name="Pinto D."/>
            <person name="Vollmers J."/>
            <person name="Rivas-Marin E."/>
            <person name="Kohn T."/>
            <person name="Peeters S.H."/>
            <person name="Heuer A."/>
            <person name="Rast P."/>
            <person name="Oberbeckmann S."/>
            <person name="Bunk B."/>
            <person name="Jeske O."/>
            <person name="Meyerdierks A."/>
            <person name="Storesund J.E."/>
            <person name="Kallscheuer N."/>
            <person name="Luecker S."/>
            <person name="Lage O.M."/>
            <person name="Pohl T."/>
            <person name="Merkel B.J."/>
            <person name="Hornburger P."/>
            <person name="Mueller R.-W."/>
            <person name="Bruemmer F."/>
            <person name="Labrenz M."/>
            <person name="Spormann A.M."/>
            <person name="Op den Camp H."/>
            <person name="Overmann J."/>
            <person name="Amann R."/>
            <person name="Jetten M.S.M."/>
            <person name="Mascher T."/>
            <person name="Medema M.H."/>
            <person name="Devos D.P."/>
            <person name="Kaster A.-K."/>
            <person name="Ovreas L."/>
            <person name="Rohde M."/>
            <person name="Galperin M.Y."/>
            <person name="Jogler C."/>
        </authorList>
    </citation>
    <scope>NUCLEOTIDE SEQUENCE [LARGE SCALE GENOMIC DNA]</scope>
    <source>
        <strain evidence="3 4">Pla163</strain>
    </source>
</reference>
<keyword evidence="1" id="KW-0479">Metal-binding</keyword>
<dbReference type="PROSITE" id="PS01047">
    <property type="entry name" value="HMA_1"/>
    <property type="match status" value="1"/>
</dbReference>
<dbReference type="AlphaFoldDB" id="A0A518D3M2"/>
<dbReference type="SUPFAM" id="SSF55008">
    <property type="entry name" value="HMA, heavy metal-associated domain"/>
    <property type="match status" value="1"/>
</dbReference>
<dbReference type="Pfam" id="PF00403">
    <property type="entry name" value="HMA"/>
    <property type="match status" value="1"/>
</dbReference>
<proteinExistence type="predicted"/>
<evidence type="ECO:0000259" key="2">
    <source>
        <dbReference type="PROSITE" id="PS50846"/>
    </source>
</evidence>
<dbReference type="PROSITE" id="PS50846">
    <property type="entry name" value="HMA_2"/>
    <property type="match status" value="1"/>
</dbReference>
<dbReference type="Proteomes" id="UP000319342">
    <property type="component" value="Chromosome"/>
</dbReference>
<dbReference type="CDD" id="cd00371">
    <property type="entry name" value="HMA"/>
    <property type="match status" value="1"/>
</dbReference>
<gene>
    <name evidence="3" type="ORF">Pla163_32260</name>
</gene>
<dbReference type="RefSeq" id="WP_145190651.1">
    <property type="nucleotide sequence ID" value="NZ_CP036290.1"/>
</dbReference>
<organism evidence="3 4">
    <name type="scientific">Rohdeia mirabilis</name>
    <dbReference type="NCBI Taxonomy" id="2528008"/>
    <lineage>
        <taxon>Bacteria</taxon>
        <taxon>Pseudomonadati</taxon>
        <taxon>Planctomycetota</taxon>
        <taxon>Planctomycetia</taxon>
        <taxon>Planctomycetia incertae sedis</taxon>
        <taxon>Rohdeia</taxon>
    </lineage>
</organism>
<name>A0A518D3M2_9BACT</name>
<evidence type="ECO:0000313" key="3">
    <source>
        <dbReference type="EMBL" id="QDU86077.1"/>
    </source>
</evidence>
<protein>
    <submittedName>
        <fullName evidence="3">Heavy-metal-associated domain protein</fullName>
    </submittedName>
</protein>
<feature type="domain" description="HMA" evidence="2">
    <location>
        <begin position="44"/>
        <end position="112"/>
    </location>
</feature>
<dbReference type="InterPro" id="IPR017969">
    <property type="entry name" value="Heavy-metal-associated_CS"/>
</dbReference>
<dbReference type="GO" id="GO:0046872">
    <property type="term" value="F:metal ion binding"/>
    <property type="evidence" value="ECO:0007669"/>
    <property type="project" value="UniProtKB-KW"/>
</dbReference>
<sequence length="114" mass="11819">MELDRFSLAGLLALSVLLQGCGDASSHDSTEAGAGAQANSAETQVVHFTVEGMGCEACPPQVRKKIASLEGIEEADVDVDLESATCDVRLQPGDPDVEAILASVEGTQFTLKAN</sequence>
<dbReference type="Gene3D" id="3.30.70.100">
    <property type="match status" value="1"/>
</dbReference>
<evidence type="ECO:0000313" key="4">
    <source>
        <dbReference type="Proteomes" id="UP000319342"/>
    </source>
</evidence>